<name>A0A9D4DIC1_DREPO</name>
<comment type="caution">
    <text evidence="1">The sequence shown here is derived from an EMBL/GenBank/DDBJ whole genome shotgun (WGS) entry which is preliminary data.</text>
</comment>
<dbReference type="AlphaFoldDB" id="A0A9D4DIC1"/>
<reference evidence="1" key="2">
    <citation type="submission" date="2020-11" db="EMBL/GenBank/DDBJ databases">
        <authorList>
            <person name="McCartney M.A."/>
            <person name="Auch B."/>
            <person name="Kono T."/>
            <person name="Mallez S."/>
            <person name="Becker A."/>
            <person name="Gohl D.M."/>
            <person name="Silverstein K.A.T."/>
            <person name="Koren S."/>
            <person name="Bechman K.B."/>
            <person name="Herman A."/>
            <person name="Abrahante J.E."/>
            <person name="Garbe J."/>
        </authorList>
    </citation>
    <scope>NUCLEOTIDE SEQUENCE</scope>
    <source>
        <strain evidence="1">Duluth1</strain>
        <tissue evidence="1">Whole animal</tissue>
    </source>
</reference>
<gene>
    <name evidence="1" type="ORF">DPMN_183961</name>
</gene>
<dbReference type="EMBL" id="JAIWYP010000010">
    <property type="protein sequence ID" value="KAH3749463.1"/>
    <property type="molecule type" value="Genomic_DNA"/>
</dbReference>
<proteinExistence type="predicted"/>
<organism evidence="1 2">
    <name type="scientific">Dreissena polymorpha</name>
    <name type="common">Zebra mussel</name>
    <name type="synonym">Mytilus polymorpha</name>
    <dbReference type="NCBI Taxonomy" id="45954"/>
    <lineage>
        <taxon>Eukaryota</taxon>
        <taxon>Metazoa</taxon>
        <taxon>Spiralia</taxon>
        <taxon>Lophotrochozoa</taxon>
        <taxon>Mollusca</taxon>
        <taxon>Bivalvia</taxon>
        <taxon>Autobranchia</taxon>
        <taxon>Heteroconchia</taxon>
        <taxon>Euheterodonta</taxon>
        <taxon>Imparidentia</taxon>
        <taxon>Neoheterodontei</taxon>
        <taxon>Myida</taxon>
        <taxon>Dreissenoidea</taxon>
        <taxon>Dreissenidae</taxon>
        <taxon>Dreissena</taxon>
    </lineage>
</organism>
<evidence type="ECO:0000313" key="2">
    <source>
        <dbReference type="Proteomes" id="UP000828390"/>
    </source>
</evidence>
<keyword evidence="2" id="KW-1185">Reference proteome</keyword>
<sequence>MVELVPNSENTVTKEPVSACAQLRNVVIVKAGEKNRPASEQTSRYVCIFCASLAGDNG</sequence>
<evidence type="ECO:0000313" key="1">
    <source>
        <dbReference type="EMBL" id="KAH3749463.1"/>
    </source>
</evidence>
<dbReference type="Proteomes" id="UP000828390">
    <property type="component" value="Unassembled WGS sequence"/>
</dbReference>
<protein>
    <submittedName>
        <fullName evidence="1">Uncharacterized protein</fullName>
    </submittedName>
</protein>
<reference evidence="1" key="1">
    <citation type="journal article" date="2019" name="bioRxiv">
        <title>The Genome of the Zebra Mussel, Dreissena polymorpha: A Resource for Invasive Species Research.</title>
        <authorList>
            <person name="McCartney M.A."/>
            <person name="Auch B."/>
            <person name="Kono T."/>
            <person name="Mallez S."/>
            <person name="Zhang Y."/>
            <person name="Obille A."/>
            <person name="Becker A."/>
            <person name="Abrahante J.E."/>
            <person name="Garbe J."/>
            <person name="Badalamenti J.P."/>
            <person name="Herman A."/>
            <person name="Mangelson H."/>
            <person name="Liachko I."/>
            <person name="Sullivan S."/>
            <person name="Sone E.D."/>
            <person name="Koren S."/>
            <person name="Silverstein K.A.T."/>
            <person name="Beckman K.B."/>
            <person name="Gohl D.M."/>
        </authorList>
    </citation>
    <scope>NUCLEOTIDE SEQUENCE</scope>
    <source>
        <strain evidence="1">Duluth1</strain>
        <tissue evidence="1">Whole animal</tissue>
    </source>
</reference>
<accession>A0A9D4DIC1</accession>